<accession>A0A167M6Z7</accession>
<protein>
    <submittedName>
        <fullName evidence="2">Transposase</fullName>
    </submittedName>
</protein>
<dbReference type="AlphaFoldDB" id="A0A167M6Z7"/>
<evidence type="ECO:0000256" key="1">
    <source>
        <dbReference type="SAM" id="MobiDB-lite"/>
    </source>
</evidence>
<feature type="region of interest" description="Disordered" evidence="1">
    <location>
        <begin position="142"/>
        <end position="218"/>
    </location>
</feature>
<dbReference type="GeneID" id="30024789"/>
<sequence length="218" mass="24320">MASFSTTLSQTTMSQPPPPPPPRVANNPRMASSSKHLTQEQRQRIRVLHFDAHMGPAQISRITGDTMRQVKYAIRAQTAVPLHRSGRPQSMTPAEVDALLAYMASSKAAMQMSYQELSKSFLDGRFSQWVIRRMLYQQGLRRRVAAPKTPRSRGRQAETSDGPEPDRSQEAETSDGAETPQSQEPERSSTPELPESQHAETNNDPEPHGSQQTESARE</sequence>
<dbReference type="OrthoDB" id="5149398at2759"/>
<dbReference type="Proteomes" id="UP000076744">
    <property type="component" value="Unassembled WGS sequence"/>
</dbReference>
<proteinExistence type="predicted"/>
<keyword evidence="3" id="KW-1185">Reference proteome</keyword>
<dbReference type="STRING" id="1081104.A0A167M6Z7"/>
<name>A0A167M6Z7_CORFA</name>
<feature type="compositionally biased region" description="Polar residues" evidence="1">
    <location>
        <begin position="1"/>
        <end position="14"/>
    </location>
</feature>
<dbReference type="EMBL" id="AZHB01000031">
    <property type="protein sequence ID" value="OAA54017.1"/>
    <property type="molecule type" value="Genomic_DNA"/>
</dbReference>
<reference evidence="2 3" key="1">
    <citation type="journal article" date="2016" name="Genome Biol. Evol.">
        <title>Divergent and convergent evolution of fungal pathogenicity.</title>
        <authorList>
            <person name="Shang Y."/>
            <person name="Xiao G."/>
            <person name="Zheng P."/>
            <person name="Cen K."/>
            <person name="Zhan S."/>
            <person name="Wang C."/>
        </authorList>
    </citation>
    <scope>NUCLEOTIDE SEQUENCE [LARGE SCALE GENOMIC DNA]</scope>
    <source>
        <strain evidence="2 3">ARSEF 2679</strain>
    </source>
</reference>
<feature type="region of interest" description="Disordered" evidence="1">
    <location>
        <begin position="1"/>
        <end position="40"/>
    </location>
</feature>
<dbReference type="InterPro" id="IPR009057">
    <property type="entry name" value="Homeodomain-like_sf"/>
</dbReference>
<dbReference type="RefSeq" id="XP_018700700.1">
    <property type="nucleotide sequence ID" value="XM_018852100.1"/>
</dbReference>
<feature type="compositionally biased region" description="Polar residues" evidence="1">
    <location>
        <begin position="199"/>
        <end position="218"/>
    </location>
</feature>
<dbReference type="SUPFAM" id="SSF46689">
    <property type="entry name" value="Homeodomain-like"/>
    <property type="match status" value="1"/>
</dbReference>
<feature type="compositionally biased region" description="Basic residues" evidence="1">
    <location>
        <begin position="142"/>
        <end position="154"/>
    </location>
</feature>
<organism evidence="2 3">
    <name type="scientific">Cordyceps fumosorosea (strain ARSEF 2679)</name>
    <name type="common">Isaria fumosorosea</name>
    <dbReference type="NCBI Taxonomy" id="1081104"/>
    <lineage>
        <taxon>Eukaryota</taxon>
        <taxon>Fungi</taxon>
        <taxon>Dikarya</taxon>
        <taxon>Ascomycota</taxon>
        <taxon>Pezizomycotina</taxon>
        <taxon>Sordariomycetes</taxon>
        <taxon>Hypocreomycetidae</taxon>
        <taxon>Hypocreales</taxon>
        <taxon>Cordycipitaceae</taxon>
        <taxon>Cordyceps</taxon>
    </lineage>
</organism>
<evidence type="ECO:0000313" key="2">
    <source>
        <dbReference type="EMBL" id="OAA54017.1"/>
    </source>
</evidence>
<evidence type="ECO:0000313" key="3">
    <source>
        <dbReference type="Proteomes" id="UP000076744"/>
    </source>
</evidence>
<comment type="caution">
    <text evidence="2">The sequence shown here is derived from an EMBL/GenBank/DDBJ whole genome shotgun (WGS) entry which is preliminary data.</text>
</comment>
<gene>
    <name evidence="2" type="ORF">ISF_08497</name>
</gene>